<comment type="caution">
    <text evidence="2">The sequence shown here is derived from an EMBL/GenBank/DDBJ whole genome shotgun (WGS) entry which is preliminary data.</text>
</comment>
<feature type="non-terminal residue" evidence="2">
    <location>
        <position position="1"/>
    </location>
</feature>
<name>A0ABY6U9E2_BIOOC</name>
<feature type="region of interest" description="Disordered" evidence="1">
    <location>
        <begin position="338"/>
        <end position="357"/>
    </location>
</feature>
<feature type="compositionally biased region" description="Low complexity" evidence="1">
    <location>
        <begin position="172"/>
        <end position="182"/>
    </location>
</feature>
<proteinExistence type="predicted"/>
<reference evidence="2 3" key="1">
    <citation type="submission" date="2019-06" db="EMBL/GenBank/DDBJ databases">
        <authorList>
            <person name="Broberg M."/>
        </authorList>
    </citation>
    <scope>NUCLEOTIDE SEQUENCE [LARGE SCALE GENOMIC DNA]</scope>
</reference>
<feature type="region of interest" description="Disordered" evidence="1">
    <location>
        <begin position="172"/>
        <end position="192"/>
    </location>
</feature>
<evidence type="ECO:0000313" key="2">
    <source>
        <dbReference type="EMBL" id="VUC27754.1"/>
    </source>
</evidence>
<evidence type="ECO:0000313" key="3">
    <source>
        <dbReference type="Proteomes" id="UP000766486"/>
    </source>
</evidence>
<feature type="non-terminal residue" evidence="2">
    <location>
        <position position="357"/>
    </location>
</feature>
<accession>A0ABY6U9E2</accession>
<feature type="region of interest" description="Disordered" evidence="1">
    <location>
        <begin position="225"/>
        <end position="259"/>
    </location>
</feature>
<sequence>ICAPACYQYYHLYRSGLATIFTNTESWCGKRLSEPMDMDALGVAATSFHLLQILLQLRTCLKHQPRKFMSWNEELFCLQRTITSVRESPKLHTQPVKTILESVVTKAEALKILLEQLSPAHEKKKFNIQKITNLLNAKSNESQILKYFADLERDKTTLVLAISIINSSDLDSSENISISSTESQKEDKPMSSSNLEELLASYLLGNIPSRQLTRTSPEQHQIQLMNSQQHDVRQPPEPTATQTVINPTSADSSDSQGNAAASMRNVMIGNTSVGNRSSLAISHPSGGMIVRNEFRGDERLDGIHEGRVVETFVANVQASDPMDIDDGVEVVEVVPEIQTPHGMPSEEAAPMELDGEH</sequence>
<organism evidence="2 3">
    <name type="scientific">Bionectria ochroleuca</name>
    <name type="common">Gliocladium roseum</name>
    <dbReference type="NCBI Taxonomy" id="29856"/>
    <lineage>
        <taxon>Eukaryota</taxon>
        <taxon>Fungi</taxon>
        <taxon>Dikarya</taxon>
        <taxon>Ascomycota</taxon>
        <taxon>Pezizomycotina</taxon>
        <taxon>Sordariomycetes</taxon>
        <taxon>Hypocreomycetidae</taxon>
        <taxon>Hypocreales</taxon>
        <taxon>Bionectriaceae</taxon>
        <taxon>Clonostachys</taxon>
    </lineage>
</organism>
<evidence type="ECO:0000256" key="1">
    <source>
        <dbReference type="SAM" id="MobiDB-lite"/>
    </source>
</evidence>
<keyword evidence="3" id="KW-1185">Reference proteome</keyword>
<protein>
    <recommendedName>
        <fullName evidence="4">Prion-inhibition and propagation HeLo domain-containing protein</fullName>
    </recommendedName>
</protein>
<evidence type="ECO:0008006" key="4">
    <source>
        <dbReference type="Google" id="ProtNLM"/>
    </source>
</evidence>
<dbReference type="EMBL" id="CABFNS010000774">
    <property type="protein sequence ID" value="VUC27754.1"/>
    <property type="molecule type" value="Genomic_DNA"/>
</dbReference>
<gene>
    <name evidence="2" type="ORF">CLO192961_LOCUS218244</name>
</gene>
<dbReference type="Proteomes" id="UP000766486">
    <property type="component" value="Unassembled WGS sequence"/>
</dbReference>
<feature type="compositionally biased region" description="Polar residues" evidence="1">
    <location>
        <begin position="239"/>
        <end position="259"/>
    </location>
</feature>